<protein>
    <submittedName>
        <fullName evidence="6">Fumarate reductase/succinate dehydrogenase flavoprotein domain protein</fullName>
    </submittedName>
</protein>
<accession>A8LQE8</accession>
<evidence type="ECO:0000259" key="5">
    <source>
        <dbReference type="Pfam" id="PF00890"/>
    </source>
</evidence>
<gene>
    <name evidence="6" type="ordered locus">Dshi_0688</name>
</gene>
<feature type="domain" description="FAD-dependent oxidoreductase 2 FAD-binding" evidence="5">
    <location>
        <begin position="16"/>
        <end position="428"/>
    </location>
</feature>
<dbReference type="AlphaFoldDB" id="A8LQE8"/>
<keyword evidence="7" id="KW-1185">Reference proteome</keyword>
<evidence type="ECO:0000256" key="3">
    <source>
        <dbReference type="ARBA" id="ARBA00022827"/>
    </source>
</evidence>
<dbReference type="SUPFAM" id="SSF56425">
    <property type="entry name" value="Succinate dehydrogenase/fumarate reductase flavoprotein, catalytic domain"/>
    <property type="match status" value="1"/>
</dbReference>
<dbReference type="Proteomes" id="UP000006833">
    <property type="component" value="Chromosome"/>
</dbReference>
<dbReference type="KEGG" id="dsh:Dshi_0688"/>
<dbReference type="Pfam" id="PF00890">
    <property type="entry name" value="FAD_binding_2"/>
    <property type="match status" value="1"/>
</dbReference>
<dbReference type="InterPro" id="IPR050315">
    <property type="entry name" value="FAD-oxidoreductase_2"/>
</dbReference>
<dbReference type="InterPro" id="IPR027477">
    <property type="entry name" value="Succ_DH/fumarate_Rdtase_cat_sf"/>
</dbReference>
<dbReference type="PANTHER" id="PTHR43400:SF10">
    <property type="entry name" value="3-OXOSTEROID 1-DEHYDROGENASE"/>
    <property type="match status" value="1"/>
</dbReference>
<dbReference type="InterPro" id="IPR003953">
    <property type="entry name" value="FAD-dep_OxRdtase_2_FAD-bd"/>
</dbReference>
<evidence type="ECO:0000256" key="2">
    <source>
        <dbReference type="ARBA" id="ARBA00022630"/>
    </source>
</evidence>
<dbReference type="GO" id="GO:0008202">
    <property type="term" value="P:steroid metabolic process"/>
    <property type="evidence" value="ECO:0007669"/>
    <property type="project" value="UniProtKB-ARBA"/>
</dbReference>
<comment type="cofactor">
    <cofactor evidence="1">
        <name>FAD</name>
        <dbReference type="ChEBI" id="CHEBI:57692"/>
    </cofactor>
</comment>
<dbReference type="Gene3D" id="3.50.50.60">
    <property type="entry name" value="FAD/NAD(P)-binding domain"/>
    <property type="match status" value="1"/>
</dbReference>
<reference evidence="7" key="1">
    <citation type="journal article" date="2010" name="ISME J.">
        <title>The complete genome sequence of the algal symbiont Dinoroseobacter shibae: a hitchhiker's guide to life in the sea.</title>
        <authorList>
            <person name="Wagner-Dobler I."/>
            <person name="Ballhausen B."/>
            <person name="Berger M."/>
            <person name="Brinkhoff T."/>
            <person name="Buchholz I."/>
            <person name="Bunk B."/>
            <person name="Cypionka H."/>
            <person name="Daniel R."/>
            <person name="Drepper T."/>
            <person name="Gerdts G."/>
            <person name="Hahnke S."/>
            <person name="Han C."/>
            <person name="Jahn D."/>
            <person name="Kalhoefer D."/>
            <person name="Kiss H."/>
            <person name="Klenk H.P."/>
            <person name="Kyrpides N."/>
            <person name="Liebl W."/>
            <person name="Liesegang H."/>
            <person name="Meincke L."/>
            <person name="Pati A."/>
            <person name="Petersen J."/>
            <person name="Piekarski T."/>
            <person name="Pommerenke C."/>
            <person name="Pradella S."/>
            <person name="Pukall R."/>
            <person name="Rabus R."/>
            <person name="Stackebrandt E."/>
            <person name="Thole S."/>
            <person name="Thompson L."/>
            <person name="Tielen P."/>
            <person name="Tomasch J."/>
            <person name="von Jan M."/>
            <person name="Wanphrut N."/>
            <person name="Wichels A."/>
            <person name="Zech H."/>
            <person name="Simon M."/>
        </authorList>
    </citation>
    <scope>NUCLEOTIDE SEQUENCE [LARGE SCALE GENOMIC DNA]</scope>
    <source>
        <strain evidence="7">DSM 16493 / NCIMB 14021 / DFL 12</strain>
    </source>
</reference>
<name>A8LQE8_DINSH</name>
<evidence type="ECO:0000313" key="6">
    <source>
        <dbReference type="EMBL" id="ABV92434.1"/>
    </source>
</evidence>
<organism evidence="6 7">
    <name type="scientific">Dinoroseobacter shibae (strain DSM 16493 / NCIMB 14021 / DFL 12)</name>
    <dbReference type="NCBI Taxonomy" id="398580"/>
    <lineage>
        <taxon>Bacteria</taxon>
        <taxon>Pseudomonadati</taxon>
        <taxon>Pseudomonadota</taxon>
        <taxon>Alphaproteobacteria</taxon>
        <taxon>Rhodobacterales</taxon>
        <taxon>Roseobacteraceae</taxon>
        <taxon>Dinoroseobacter</taxon>
    </lineage>
</organism>
<dbReference type="Gene3D" id="3.90.700.10">
    <property type="entry name" value="Succinate dehydrogenase/fumarate reductase flavoprotein, catalytic domain"/>
    <property type="match status" value="1"/>
</dbReference>
<dbReference type="RefSeq" id="WP_012177366.1">
    <property type="nucleotide sequence ID" value="NC_009952.1"/>
</dbReference>
<evidence type="ECO:0000256" key="1">
    <source>
        <dbReference type="ARBA" id="ARBA00001974"/>
    </source>
</evidence>
<evidence type="ECO:0000313" key="7">
    <source>
        <dbReference type="Proteomes" id="UP000006833"/>
    </source>
</evidence>
<dbReference type="GO" id="GO:0016491">
    <property type="term" value="F:oxidoreductase activity"/>
    <property type="evidence" value="ECO:0007669"/>
    <property type="project" value="UniProtKB-KW"/>
</dbReference>
<keyword evidence="3" id="KW-0274">FAD</keyword>
<dbReference type="SUPFAM" id="SSF51905">
    <property type="entry name" value="FAD/NAD(P)-binding domain"/>
    <property type="match status" value="1"/>
</dbReference>
<dbReference type="PANTHER" id="PTHR43400">
    <property type="entry name" value="FUMARATE REDUCTASE"/>
    <property type="match status" value="1"/>
</dbReference>
<dbReference type="EMBL" id="CP000830">
    <property type="protein sequence ID" value="ABV92434.1"/>
    <property type="molecule type" value="Genomic_DNA"/>
</dbReference>
<keyword evidence="2" id="KW-0285">Flavoprotein</keyword>
<keyword evidence="4" id="KW-0560">Oxidoreductase</keyword>
<dbReference type="PRINTS" id="PR00411">
    <property type="entry name" value="PNDRDTASEI"/>
</dbReference>
<dbReference type="eggNOG" id="COG1053">
    <property type="taxonomic scope" value="Bacteria"/>
</dbReference>
<dbReference type="HOGENOM" id="CLU_011398_4_3_5"/>
<proteinExistence type="predicted"/>
<sequence length="454" mass="46836">MTVTAPPEDGFAVTVDTVIVGGGAAGMTAALACQEARRACVILERDAVQTGSTALSAGLIPAAGSTLQAEAGIDDSAERFAADIQRKAGGEADPEVVAALTAASGPTLDWLAGTHGMPFSVVSDFDYPGHSRRRMHGLPSRAGRELVDRLRNTCTARGIDILTGAHVTTLFADAAGRVQGVGYARPDGGLETVGCDRLILACNGFGGNPEMVAAYTPEIRDALYFGHAGNTGDAIRWGEALGARMRHLGAYQGHGNVAHPHGVLVTWAVLSEGGIQVNRDGRRFWNELQGYSEAARTVIAQPGGEAYAIFDSRIASIARQFEDFRAAEAAGAIVTADTPEALAARLDLPGGALVETMVEIEGTTTCNFGRVFDPTKRLRPPYHGVRVTGALFHTQGGLDVTGTGRVRRASGGLLPNLYAVGGAACGVSGSGDDGYLSGNGLLSAVVLGRLAGAA</sequence>
<dbReference type="STRING" id="398580.Dshi_0688"/>
<dbReference type="OrthoDB" id="3178130at2"/>
<dbReference type="InterPro" id="IPR036188">
    <property type="entry name" value="FAD/NAD-bd_sf"/>
</dbReference>
<evidence type="ECO:0000256" key="4">
    <source>
        <dbReference type="ARBA" id="ARBA00023002"/>
    </source>
</evidence>